<proteinExistence type="predicted"/>
<protein>
    <submittedName>
        <fullName evidence="2">Uncharacterized protein</fullName>
    </submittedName>
</protein>
<dbReference type="RefSeq" id="WP_205387437.1">
    <property type="nucleotide sequence ID" value="NZ_JAFFZS010000112.1"/>
</dbReference>
<feature type="non-terminal residue" evidence="2">
    <location>
        <position position="1"/>
    </location>
</feature>
<dbReference type="Pfam" id="PF14223">
    <property type="entry name" value="Retrotran_gag_2"/>
    <property type="match status" value="1"/>
</dbReference>
<dbReference type="Proteomes" id="UP000788262">
    <property type="component" value="Unassembled WGS sequence"/>
</dbReference>
<feature type="compositionally biased region" description="Basic and acidic residues" evidence="1">
    <location>
        <begin position="1"/>
        <end position="18"/>
    </location>
</feature>
<organism evidence="2 3">
    <name type="scientific">Streptomyces actuosus</name>
    <dbReference type="NCBI Taxonomy" id="1885"/>
    <lineage>
        <taxon>Bacteria</taxon>
        <taxon>Bacillati</taxon>
        <taxon>Actinomycetota</taxon>
        <taxon>Actinomycetes</taxon>
        <taxon>Kitasatosporales</taxon>
        <taxon>Streptomycetaceae</taxon>
        <taxon>Streptomyces</taxon>
    </lineage>
</organism>
<evidence type="ECO:0000313" key="3">
    <source>
        <dbReference type="Proteomes" id="UP000788262"/>
    </source>
</evidence>
<feature type="compositionally biased region" description="Basic and acidic residues" evidence="1">
    <location>
        <begin position="29"/>
        <end position="38"/>
    </location>
</feature>
<reference evidence="2 3" key="1">
    <citation type="submission" date="2021-02" db="EMBL/GenBank/DDBJ databases">
        <title>Whole genome sequencing of Streptomyces actuosus VRA1.</title>
        <authorList>
            <person name="Sen G."/>
            <person name="Sen A."/>
        </authorList>
    </citation>
    <scope>NUCLEOTIDE SEQUENCE [LARGE SCALE GENOMIC DNA]</scope>
    <source>
        <strain evidence="2 3">VRA1</strain>
    </source>
</reference>
<gene>
    <name evidence="2" type="ORF">JS756_35810</name>
</gene>
<keyword evidence="3" id="KW-1185">Reference proteome</keyword>
<accession>A0ABS2W1N8</accession>
<sequence length="256" mass="30347">SAQRDPLSHEYTMAEDKQQPVASKPQKALKYENDRDVKMTGMDNEDPIEGKPIKIYHFSIDKLSEDNTRFWFHAIEKQLRTQYAWQAIELHARIRSEAYADRLVRKSNWQRIDMKADMIIEMGLTPSTVLEVKDQRNAGEKWQYLKKRFLKSSNTKKMMKLMRIFTSMWDESKHNEKEFYHALKQMFVEFKEMNGDNKIGLDDLCILQYLHVLGDRYATLHKSMMSSGIELTEDYVLGCVEDVMQLWKQERMENAS</sequence>
<name>A0ABS2W1N8_STRAS</name>
<comment type="caution">
    <text evidence="2">The sequence shown here is derived from an EMBL/GenBank/DDBJ whole genome shotgun (WGS) entry which is preliminary data.</text>
</comment>
<dbReference type="EMBL" id="JAFFZS010000112">
    <property type="protein sequence ID" value="MBN0049327.1"/>
    <property type="molecule type" value="Genomic_DNA"/>
</dbReference>
<feature type="region of interest" description="Disordered" evidence="1">
    <location>
        <begin position="1"/>
        <end position="44"/>
    </location>
</feature>
<evidence type="ECO:0000256" key="1">
    <source>
        <dbReference type="SAM" id="MobiDB-lite"/>
    </source>
</evidence>
<evidence type="ECO:0000313" key="2">
    <source>
        <dbReference type="EMBL" id="MBN0049327.1"/>
    </source>
</evidence>